<dbReference type="PROSITE" id="PS51935">
    <property type="entry name" value="NLPC_P60"/>
    <property type="match status" value="1"/>
</dbReference>
<evidence type="ECO:0000256" key="4">
    <source>
        <dbReference type="ARBA" id="ARBA00022807"/>
    </source>
</evidence>
<dbReference type="GO" id="GO:0008234">
    <property type="term" value="F:cysteine-type peptidase activity"/>
    <property type="evidence" value="ECO:0007669"/>
    <property type="project" value="UniProtKB-KW"/>
</dbReference>
<dbReference type="Pfam" id="PF00877">
    <property type="entry name" value="NLPC_P60"/>
    <property type="match status" value="1"/>
</dbReference>
<keyword evidence="4" id="KW-0788">Thiol protease</keyword>
<dbReference type="SUPFAM" id="SSF54001">
    <property type="entry name" value="Cysteine proteinases"/>
    <property type="match status" value="1"/>
</dbReference>
<dbReference type="KEGG" id="aef:GEV26_13220"/>
<dbReference type="PANTHER" id="PTHR47053">
    <property type="entry name" value="MUREIN DD-ENDOPEPTIDASE MEPH-RELATED"/>
    <property type="match status" value="1"/>
</dbReference>
<protein>
    <submittedName>
        <fullName evidence="5">Uncharacterized protein</fullName>
    </submittedName>
</protein>
<keyword evidence="2" id="KW-0645">Protease</keyword>
<dbReference type="GO" id="GO:0006508">
    <property type="term" value="P:proteolysis"/>
    <property type="evidence" value="ECO:0007669"/>
    <property type="project" value="UniProtKB-KW"/>
</dbReference>
<dbReference type="InterPro" id="IPR038765">
    <property type="entry name" value="Papain-like_cys_pep_sf"/>
</dbReference>
<reference evidence="5 6" key="1">
    <citation type="submission" date="2019-11" db="EMBL/GenBank/DDBJ databases">
        <authorList>
            <person name="Li J."/>
        </authorList>
    </citation>
    <scope>NUCLEOTIDE SEQUENCE [LARGE SCALE GENOMIC DNA]</scope>
    <source>
        <strain evidence="5 6">MF47</strain>
    </source>
</reference>
<evidence type="ECO:0000256" key="3">
    <source>
        <dbReference type="ARBA" id="ARBA00022801"/>
    </source>
</evidence>
<sequence length="169" mass="17948">MRTYTRVLATLFTALVVVLTGLTGTANAKTTTTTRADTVLKQAAKLKGKPYKWGGAGPRAFDCSGYVQYVYKKAGKKIGRTSGAQLKGKRIAKGKKKPGDILVFRRGGSAYHSAIYAGGGKMWEAQRTGVPVGKHKIWSQGYVVVRPGGGLKMTSTNKAVKTTIAGTHG</sequence>
<dbReference type="InterPro" id="IPR000064">
    <property type="entry name" value="NLP_P60_dom"/>
</dbReference>
<proteinExistence type="inferred from homology"/>
<dbReference type="RefSeq" id="WP_153653749.1">
    <property type="nucleotide sequence ID" value="NZ_CP045737.1"/>
</dbReference>
<dbReference type="InterPro" id="IPR051202">
    <property type="entry name" value="Peptidase_C40"/>
</dbReference>
<evidence type="ECO:0000256" key="1">
    <source>
        <dbReference type="ARBA" id="ARBA00007074"/>
    </source>
</evidence>
<accession>A0A5Q2MMA9</accession>
<dbReference type="Proteomes" id="UP000392064">
    <property type="component" value="Chromosome"/>
</dbReference>
<evidence type="ECO:0000313" key="5">
    <source>
        <dbReference type="EMBL" id="QGG42252.1"/>
    </source>
</evidence>
<organism evidence="5 6">
    <name type="scientific">Aeromicrobium yanjiei</name>
    <dbReference type="NCBI Taxonomy" id="2662028"/>
    <lineage>
        <taxon>Bacteria</taxon>
        <taxon>Bacillati</taxon>
        <taxon>Actinomycetota</taxon>
        <taxon>Actinomycetes</taxon>
        <taxon>Propionibacteriales</taxon>
        <taxon>Nocardioidaceae</taxon>
        <taxon>Aeromicrobium</taxon>
    </lineage>
</organism>
<gene>
    <name evidence="5" type="ORF">GEV26_13220</name>
</gene>
<evidence type="ECO:0000256" key="2">
    <source>
        <dbReference type="ARBA" id="ARBA00022670"/>
    </source>
</evidence>
<name>A0A5Q2MMA9_9ACTN</name>
<keyword evidence="3" id="KW-0378">Hydrolase</keyword>
<dbReference type="PANTHER" id="PTHR47053:SF1">
    <property type="entry name" value="MUREIN DD-ENDOPEPTIDASE MEPH-RELATED"/>
    <property type="match status" value="1"/>
</dbReference>
<dbReference type="Gene3D" id="3.90.1720.10">
    <property type="entry name" value="endopeptidase domain like (from Nostoc punctiforme)"/>
    <property type="match status" value="1"/>
</dbReference>
<dbReference type="EMBL" id="CP045737">
    <property type="protein sequence ID" value="QGG42252.1"/>
    <property type="molecule type" value="Genomic_DNA"/>
</dbReference>
<evidence type="ECO:0000313" key="6">
    <source>
        <dbReference type="Proteomes" id="UP000392064"/>
    </source>
</evidence>
<comment type="similarity">
    <text evidence="1">Belongs to the peptidase C40 family.</text>
</comment>
<dbReference type="AlphaFoldDB" id="A0A5Q2MMA9"/>
<keyword evidence="6" id="KW-1185">Reference proteome</keyword>